<sequence>MTVYVFTGPTLSAEEGRRELDAVFRPPAAQGDVYRAAITRPTAIGIIDGYFERTPAVWHKEILWAMAHGVHVFGSASMGALRAAELNAFGMEGVGEIFAAFHRGELEDDDEVAVRHASEADGYARVSEAMVNMRATLRAAEAVGAIGAEARVFLERIAKETFYADRSYPAMLRQASEAGWPRADLEAFRAFLPGGRVDQKRLDALAMLRAMRAHLTERPGPKEVRYTFEHTDAFEYARRLSMQVGVEHGGDLLADDLREELGVLGALPSALLGASERALALEVARGLGREIGPDELRATEEDFRRERGLFQPRDFANWRREHRLADSDVSRFFHDESQARTVRALLESETARALPDHLRASGEMGRVAARLADKQRVLATHDVADVTLADARLTETELWRWYFEERLRSVVPPDLEAHARRAGFVDADALRRAVLREWFYLRRLPDPR</sequence>
<organism evidence="2 3">
    <name type="scientific">Pendulispora rubella</name>
    <dbReference type="NCBI Taxonomy" id="2741070"/>
    <lineage>
        <taxon>Bacteria</taxon>
        <taxon>Pseudomonadati</taxon>
        <taxon>Myxococcota</taxon>
        <taxon>Myxococcia</taxon>
        <taxon>Myxococcales</taxon>
        <taxon>Sorangiineae</taxon>
        <taxon>Pendulisporaceae</taxon>
        <taxon>Pendulispora</taxon>
    </lineage>
</organism>
<feature type="domain" description="TfuA-like core" evidence="1">
    <location>
        <begin position="48"/>
        <end position="167"/>
    </location>
</feature>
<gene>
    <name evidence="2" type="ORF">LVJ94_26635</name>
</gene>
<proteinExistence type="predicted"/>
<dbReference type="Pfam" id="PF07812">
    <property type="entry name" value="TfuA"/>
    <property type="match status" value="1"/>
</dbReference>
<name>A0ABZ2KP99_9BACT</name>
<evidence type="ECO:0000313" key="2">
    <source>
        <dbReference type="EMBL" id="WXB00488.1"/>
    </source>
</evidence>
<protein>
    <recommendedName>
        <fullName evidence="1">TfuA-like core domain-containing protein</fullName>
    </recommendedName>
</protein>
<dbReference type="RefSeq" id="WP_394830089.1">
    <property type="nucleotide sequence ID" value="NZ_CP089929.1"/>
</dbReference>
<accession>A0ABZ2KP99</accession>
<reference evidence="2" key="1">
    <citation type="submission" date="2021-12" db="EMBL/GenBank/DDBJ databases">
        <title>Discovery of the Pendulisporaceae a myxobacterial family with distinct sporulation behavior and unique specialized metabolism.</title>
        <authorList>
            <person name="Garcia R."/>
            <person name="Popoff A."/>
            <person name="Bader C.D."/>
            <person name="Loehr J."/>
            <person name="Walesch S."/>
            <person name="Walt C."/>
            <person name="Boldt J."/>
            <person name="Bunk B."/>
            <person name="Haeckl F.J.F.P.J."/>
            <person name="Gunesch A.P."/>
            <person name="Birkelbach J."/>
            <person name="Nuebel U."/>
            <person name="Pietschmann T."/>
            <person name="Bach T."/>
            <person name="Mueller R."/>
        </authorList>
    </citation>
    <scope>NUCLEOTIDE SEQUENCE</scope>
    <source>
        <strain evidence="2">MSr11367</strain>
    </source>
</reference>
<keyword evidence="3" id="KW-1185">Reference proteome</keyword>
<evidence type="ECO:0000259" key="1">
    <source>
        <dbReference type="Pfam" id="PF07812"/>
    </source>
</evidence>
<evidence type="ECO:0000313" key="3">
    <source>
        <dbReference type="Proteomes" id="UP001374803"/>
    </source>
</evidence>
<dbReference type="InterPro" id="IPR012924">
    <property type="entry name" value="TfuA_core"/>
</dbReference>
<dbReference type="EMBL" id="CP089983">
    <property type="protein sequence ID" value="WXB00488.1"/>
    <property type="molecule type" value="Genomic_DNA"/>
</dbReference>
<dbReference type="Proteomes" id="UP001374803">
    <property type="component" value="Chromosome"/>
</dbReference>